<organism evidence="3 4">
    <name type="scientific">Dekkera bruxellensis</name>
    <name type="common">Brettanomyces custersii</name>
    <dbReference type="NCBI Taxonomy" id="5007"/>
    <lineage>
        <taxon>Eukaryota</taxon>
        <taxon>Fungi</taxon>
        <taxon>Dikarya</taxon>
        <taxon>Ascomycota</taxon>
        <taxon>Saccharomycotina</taxon>
        <taxon>Pichiomycetes</taxon>
        <taxon>Pichiales</taxon>
        <taxon>Pichiaceae</taxon>
        <taxon>Brettanomyces</taxon>
    </lineage>
</organism>
<feature type="domain" description="Transcriptional regulatory protein RXT2 N-terminal" evidence="2">
    <location>
        <begin position="53"/>
        <end position="225"/>
    </location>
</feature>
<dbReference type="Pfam" id="PF08595">
    <property type="entry name" value="RXT2_N"/>
    <property type="match status" value="1"/>
</dbReference>
<dbReference type="AlphaFoldDB" id="A0A7D9H1C3"/>
<dbReference type="EMBL" id="CABFWN010000002">
    <property type="protein sequence ID" value="VUG17624.1"/>
    <property type="molecule type" value="Genomic_DNA"/>
</dbReference>
<dbReference type="InterPro" id="IPR013904">
    <property type="entry name" value="RXT2_N"/>
</dbReference>
<sequence>MTTEHNQSSDKDILKADILRFRYGIESKKPDGPSFNEENILEREDEDFSAGNSNRGNKCLYDSKTVDYHKLNSRRDHFKMVDIKTLDPVTGRPTKTFVLQNKKLTLDQIVKRELRRQKILDRKTQGKISSENNKISDNEYTEDYGDSDGDDDGTDDVDHILRSIDFEDILGPIKSPLDIVTRKSLRNIYKSTHLMELATETIDIIEREKQNVNELSKLMNVFLGDDPSHVTAEGLKLPDYDHNLNLEKELVKASILENRKRPADDGSIESERKSRHVEDKKTVARDNTSLIPNSTSNNLINDAFFKLPQFESDLNFGLKRTQEAEETRQLIQIALQRNEEFIRSLSNIRMGFIKADRLKHTIYGWCKEMDEQKKQDEDLLKKEKATSHKK</sequence>
<evidence type="ECO:0000256" key="1">
    <source>
        <dbReference type="SAM" id="MobiDB-lite"/>
    </source>
</evidence>
<feature type="compositionally biased region" description="Acidic residues" evidence="1">
    <location>
        <begin position="139"/>
        <end position="152"/>
    </location>
</feature>
<protein>
    <submittedName>
        <fullName evidence="3">DEBR0S2_12090g1_1</fullName>
    </submittedName>
</protein>
<dbReference type="GO" id="GO:0033698">
    <property type="term" value="C:Rpd3L complex"/>
    <property type="evidence" value="ECO:0007669"/>
    <property type="project" value="TreeGrafter"/>
</dbReference>
<accession>A0A7D9H1C3</accession>
<dbReference type="PANTHER" id="PTHR28232">
    <property type="entry name" value="TRANSCRIPTIONAL REGULATORY PROTEIN RXT2"/>
    <property type="match status" value="1"/>
</dbReference>
<dbReference type="Proteomes" id="UP000478008">
    <property type="component" value="Unassembled WGS sequence"/>
</dbReference>
<evidence type="ECO:0000313" key="3">
    <source>
        <dbReference type="EMBL" id="VUG17624.1"/>
    </source>
</evidence>
<evidence type="ECO:0000313" key="4">
    <source>
        <dbReference type="Proteomes" id="UP000478008"/>
    </source>
</evidence>
<feature type="region of interest" description="Disordered" evidence="1">
    <location>
        <begin position="261"/>
        <end position="282"/>
    </location>
</feature>
<gene>
    <name evidence="3" type="ORF">DEBR0S2_12090G</name>
</gene>
<reference evidence="3 4" key="1">
    <citation type="submission" date="2019-07" db="EMBL/GenBank/DDBJ databases">
        <authorList>
            <person name="Friedrich A."/>
            <person name="Schacherer J."/>
        </authorList>
    </citation>
    <scope>NUCLEOTIDE SEQUENCE [LARGE SCALE GENOMIC DNA]</scope>
</reference>
<keyword evidence="4" id="KW-1185">Reference proteome</keyword>
<feature type="region of interest" description="Disordered" evidence="1">
    <location>
        <begin position="123"/>
        <end position="152"/>
    </location>
</feature>
<dbReference type="PANTHER" id="PTHR28232:SF1">
    <property type="entry name" value="TRANSCRIPTIONAL REGULATORY PROTEIN RXT2"/>
    <property type="match status" value="1"/>
</dbReference>
<proteinExistence type="predicted"/>
<dbReference type="GO" id="GO:0005829">
    <property type="term" value="C:cytosol"/>
    <property type="evidence" value="ECO:0007669"/>
    <property type="project" value="TreeGrafter"/>
</dbReference>
<evidence type="ECO:0000259" key="2">
    <source>
        <dbReference type="Pfam" id="PF08595"/>
    </source>
</evidence>
<feature type="compositionally biased region" description="Polar residues" evidence="1">
    <location>
        <begin position="126"/>
        <end position="135"/>
    </location>
</feature>
<dbReference type="InterPro" id="IPR039602">
    <property type="entry name" value="Rxt2"/>
</dbReference>
<name>A0A7D9H1C3_DEKBR</name>